<evidence type="ECO:0000259" key="2">
    <source>
        <dbReference type="Pfam" id="PF13976"/>
    </source>
</evidence>
<evidence type="ECO:0000313" key="4">
    <source>
        <dbReference type="Proteomes" id="UP000507245"/>
    </source>
</evidence>
<feature type="region of interest" description="Disordered" evidence="1">
    <location>
        <begin position="288"/>
        <end position="353"/>
    </location>
</feature>
<sequence length="427" mass="46941">MKDNKGLQRVNRTAHRANHASASTSNGSDPFKNFTANPAELMSEFMVYLQGKIGGAGIDHADSTEEGNSTALLGKFAGFLADTKPIPQEDMQDSGATDHMTNHVSKSHKFEKLANPSQVSIANGENVKVLGKDCATKKTIGEGFYLDGLYYISKSNPRGFQAKSNPIQDNQLWHQRLAHPSSPILSTLFPNLGKDAISCETCHLSKATRLPFNSSLSRARVMAAAYIINRLPSRVLDFKSPLEVMKGSKLTSHTLESLAASAFKSLEIPSQGDGILDVFPLPRIELEAPQQEDPSHVNIDASLNESSNEGSRPDGTLHEDGDNQDDPPNMVQDVNECETTPPAPRRNPMRVRQPPTGFQDFVTYKPTHPISNCVSYKRVTPAHAAFLSTISTLLQKRKNTTGIHRRVFCFQMVVESTDIFSITKPRR</sequence>
<protein>
    <recommendedName>
        <fullName evidence="2">GAG-pre-integrase domain-containing protein</fullName>
    </recommendedName>
</protein>
<keyword evidence="4" id="KW-1185">Reference proteome</keyword>
<dbReference type="Proteomes" id="UP000507245">
    <property type="component" value="Unassembled WGS sequence"/>
</dbReference>
<reference evidence="4" key="1">
    <citation type="journal article" date="2020" name="Genome Biol.">
        <title>Gamete binning: chromosome-level and haplotype-resolved genome assembly enabled by high-throughput single-cell sequencing of gamete genomes.</title>
        <authorList>
            <person name="Campoy J.A."/>
            <person name="Sun H."/>
            <person name="Goel M."/>
            <person name="Jiao W.-B."/>
            <person name="Folz-Donahue K."/>
            <person name="Wang N."/>
            <person name="Rubio M."/>
            <person name="Liu C."/>
            <person name="Kukat C."/>
            <person name="Ruiz D."/>
            <person name="Huettel B."/>
            <person name="Schneeberger K."/>
        </authorList>
    </citation>
    <scope>NUCLEOTIDE SEQUENCE [LARGE SCALE GENOMIC DNA]</scope>
    <source>
        <strain evidence="4">cv. Rojo Pasion</strain>
    </source>
</reference>
<proteinExistence type="predicted"/>
<feature type="domain" description="GAG-pre-integrase" evidence="2">
    <location>
        <begin position="148"/>
        <end position="206"/>
    </location>
</feature>
<feature type="compositionally biased region" description="Basic and acidic residues" evidence="1">
    <location>
        <begin position="311"/>
        <end position="321"/>
    </location>
</feature>
<gene>
    <name evidence="3" type="ORF">ORAREDHAP_LOCUS38259</name>
</gene>
<feature type="compositionally biased region" description="Polar residues" evidence="1">
    <location>
        <begin position="301"/>
        <end position="310"/>
    </location>
</feature>
<evidence type="ECO:0000313" key="3">
    <source>
        <dbReference type="EMBL" id="CAB4314114.1"/>
    </source>
</evidence>
<accession>A0A6J5XSW8</accession>
<dbReference type="AlphaFoldDB" id="A0A6J5XSW8"/>
<dbReference type="OrthoDB" id="1938972at2759"/>
<evidence type="ECO:0000256" key="1">
    <source>
        <dbReference type="SAM" id="MobiDB-lite"/>
    </source>
</evidence>
<name>A0A6J5XSW8_PRUAR</name>
<dbReference type="EMBL" id="CAEKKB010000006">
    <property type="protein sequence ID" value="CAB4314114.1"/>
    <property type="molecule type" value="Genomic_DNA"/>
</dbReference>
<feature type="region of interest" description="Disordered" evidence="1">
    <location>
        <begin position="1"/>
        <end position="32"/>
    </location>
</feature>
<dbReference type="Pfam" id="PF13976">
    <property type="entry name" value="gag_pre-integrs"/>
    <property type="match status" value="1"/>
</dbReference>
<organism evidence="3 4">
    <name type="scientific">Prunus armeniaca</name>
    <name type="common">Apricot</name>
    <name type="synonym">Armeniaca vulgaris</name>
    <dbReference type="NCBI Taxonomy" id="36596"/>
    <lineage>
        <taxon>Eukaryota</taxon>
        <taxon>Viridiplantae</taxon>
        <taxon>Streptophyta</taxon>
        <taxon>Embryophyta</taxon>
        <taxon>Tracheophyta</taxon>
        <taxon>Spermatophyta</taxon>
        <taxon>Magnoliopsida</taxon>
        <taxon>eudicotyledons</taxon>
        <taxon>Gunneridae</taxon>
        <taxon>Pentapetalae</taxon>
        <taxon>rosids</taxon>
        <taxon>fabids</taxon>
        <taxon>Rosales</taxon>
        <taxon>Rosaceae</taxon>
        <taxon>Amygdaloideae</taxon>
        <taxon>Amygdaleae</taxon>
        <taxon>Prunus</taxon>
    </lineage>
</organism>
<dbReference type="InterPro" id="IPR025724">
    <property type="entry name" value="GAG-pre-integrase_dom"/>
</dbReference>